<reference evidence="7 8" key="1">
    <citation type="journal article" date="2016" name="Mol. Biol. Evol.">
        <title>Comparative Genomics of Early-Diverging Mushroom-Forming Fungi Provides Insights into the Origins of Lignocellulose Decay Capabilities.</title>
        <authorList>
            <person name="Nagy L.G."/>
            <person name="Riley R."/>
            <person name="Tritt A."/>
            <person name="Adam C."/>
            <person name="Daum C."/>
            <person name="Floudas D."/>
            <person name="Sun H."/>
            <person name="Yadav J.S."/>
            <person name="Pangilinan J."/>
            <person name="Larsson K.H."/>
            <person name="Matsuura K."/>
            <person name="Barry K."/>
            <person name="Labutti K."/>
            <person name="Kuo R."/>
            <person name="Ohm R.A."/>
            <person name="Bhattacharya S.S."/>
            <person name="Shirouzu T."/>
            <person name="Yoshinaga Y."/>
            <person name="Martin F.M."/>
            <person name="Grigoriev I.V."/>
            <person name="Hibbett D.S."/>
        </authorList>
    </citation>
    <scope>NUCLEOTIDE SEQUENCE [LARGE SCALE GENOMIC DNA]</scope>
    <source>
        <strain evidence="7 8">CBS 109695</strain>
    </source>
</reference>
<evidence type="ECO:0000313" key="7">
    <source>
        <dbReference type="EMBL" id="KZP21605.1"/>
    </source>
</evidence>
<feature type="compositionally biased region" description="Basic and acidic residues" evidence="5">
    <location>
        <begin position="92"/>
        <end position="108"/>
    </location>
</feature>
<feature type="domain" description="RecF/RecN/SMC N-terminal" evidence="6">
    <location>
        <begin position="127"/>
        <end position="1122"/>
    </location>
</feature>
<dbReference type="PANTHER" id="PTHR45916">
    <property type="entry name" value="STRUCTURAL MAINTENANCE OF CHROMOSOMES PROTEIN 5"/>
    <property type="match status" value="1"/>
</dbReference>
<evidence type="ECO:0000256" key="1">
    <source>
        <dbReference type="ARBA" id="ARBA00010171"/>
    </source>
</evidence>
<name>A0A166K789_9AGAM</name>
<evidence type="ECO:0000256" key="5">
    <source>
        <dbReference type="SAM" id="MobiDB-lite"/>
    </source>
</evidence>
<dbReference type="Proteomes" id="UP000076532">
    <property type="component" value="Unassembled WGS sequence"/>
</dbReference>
<dbReference type="GO" id="GO:0030915">
    <property type="term" value="C:Smc5-Smc6 complex"/>
    <property type="evidence" value="ECO:0007669"/>
    <property type="project" value="TreeGrafter"/>
</dbReference>
<evidence type="ECO:0000256" key="2">
    <source>
        <dbReference type="ARBA" id="ARBA00018687"/>
    </source>
</evidence>
<keyword evidence="8" id="KW-1185">Reference proteome</keyword>
<keyword evidence="7" id="KW-0378">Hydrolase</keyword>
<dbReference type="InterPro" id="IPR027417">
    <property type="entry name" value="P-loop_NTPase"/>
</dbReference>
<dbReference type="STRING" id="436010.A0A166K789"/>
<feature type="region of interest" description="Disordered" evidence="5">
    <location>
        <begin position="1"/>
        <end position="117"/>
    </location>
</feature>
<dbReference type="EMBL" id="KV417546">
    <property type="protein sequence ID" value="KZP21605.1"/>
    <property type="molecule type" value="Genomic_DNA"/>
</dbReference>
<evidence type="ECO:0000256" key="4">
    <source>
        <dbReference type="SAM" id="Coils"/>
    </source>
</evidence>
<dbReference type="GO" id="GO:0016787">
    <property type="term" value="F:hydrolase activity"/>
    <property type="evidence" value="ECO:0007669"/>
    <property type="project" value="UniProtKB-KW"/>
</dbReference>
<dbReference type="AlphaFoldDB" id="A0A166K789"/>
<feature type="coiled-coil region" evidence="4">
    <location>
        <begin position="390"/>
        <end position="445"/>
    </location>
</feature>
<comment type="similarity">
    <text evidence="1">Belongs to the SMC family. SMC5 subfamily.</text>
</comment>
<dbReference type="PANTHER" id="PTHR45916:SF1">
    <property type="entry name" value="STRUCTURAL MAINTENANCE OF CHROMOSOMES PROTEIN 5"/>
    <property type="match status" value="1"/>
</dbReference>
<dbReference type="Pfam" id="PF02463">
    <property type="entry name" value="SMC_N"/>
    <property type="match status" value="1"/>
</dbReference>
<feature type="coiled-coil region" evidence="4">
    <location>
        <begin position="309"/>
        <end position="336"/>
    </location>
</feature>
<accession>A0A166K789</accession>
<evidence type="ECO:0000259" key="6">
    <source>
        <dbReference type="Pfam" id="PF02463"/>
    </source>
</evidence>
<dbReference type="GO" id="GO:0000724">
    <property type="term" value="P:double-strand break repair via homologous recombination"/>
    <property type="evidence" value="ECO:0007669"/>
    <property type="project" value="TreeGrafter"/>
</dbReference>
<feature type="compositionally biased region" description="Basic and acidic residues" evidence="5">
    <location>
        <begin position="25"/>
        <end position="48"/>
    </location>
</feature>
<evidence type="ECO:0000256" key="3">
    <source>
        <dbReference type="ARBA" id="ARBA00023054"/>
    </source>
</evidence>
<organism evidence="7 8">
    <name type="scientific">Athelia psychrophila</name>
    <dbReference type="NCBI Taxonomy" id="1759441"/>
    <lineage>
        <taxon>Eukaryota</taxon>
        <taxon>Fungi</taxon>
        <taxon>Dikarya</taxon>
        <taxon>Basidiomycota</taxon>
        <taxon>Agaricomycotina</taxon>
        <taxon>Agaricomycetes</taxon>
        <taxon>Agaricomycetidae</taxon>
        <taxon>Atheliales</taxon>
        <taxon>Atheliaceae</taxon>
        <taxon>Athelia</taxon>
    </lineage>
</organism>
<dbReference type="GO" id="GO:0003697">
    <property type="term" value="F:single-stranded DNA binding"/>
    <property type="evidence" value="ECO:0007669"/>
    <property type="project" value="TreeGrafter"/>
</dbReference>
<dbReference type="Gene3D" id="3.40.50.300">
    <property type="entry name" value="P-loop containing nucleotide triphosphate hydrolases"/>
    <property type="match status" value="2"/>
</dbReference>
<dbReference type="InterPro" id="IPR003395">
    <property type="entry name" value="RecF/RecN/SMC_N"/>
</dbReference>
<feature type="coiled-coil region" evidence="4">
    <location>
        <begin position="910"/>
        <end position="1011"/>
    </location>
</feature>
<protein>
    <recommendedName>
        <fullName evidence="2">Structural maintenance of chromosomes protein 5</fullName>
    </recommendedName>
</protein>
<sequence length="1186" mass="133931">MVRRQPSSDEEQQNGSIANGANLKVKMEKVKKEKMANAAARERERQDEVPEEEEEEDEEEEDAADGEEDEEEDDEDEEDDGEGSSRGRKRARVDEDGEARPVKPERRGRVAMQTLPRDKDGWVPGSIMRVQLRNFVTYDYTEFRCGPALNMILGPNGTGKSSIACAICLGLNWPPSVLGRATDLPSFVKIGQKDGHIEIELKGSPTASSPAKNLIIRRTLSASSKSSTFTLNGRSATGKEINAVMAALNVQVGNLCSFLPQDKVSEFAQMSPVNLLKETQRAAGDPRLSEWHGVLIESGKELKGVQELIAGEKDKLRVMTERNEEQERDVERFKTRQAIEQRIEVLEIIVPSVVYNELKSTYYIAKNAQRAALEKAKTLLEKNKPARNLLGEYEEDHKKLNRKRETAKKHTQATFNTMRRKWDESQKLDDQVEVLQGEIEQAKKTDKTRGLKIKNLEAQIEKWEHERANPPETEDIAPINDEMRALTLGRSEQKLAQAELEQRQREVSRAVDRENNIVNQCNQELQRLADKGHRKLEELRRWDPHMATAVLWLRQNKSLFKQEVFEPALLCMTVPNKRYASAVEACINANQMKTLVAQNKDDLDTLNRCLNDSKDVLKGGKVNTWFRPESVSINPPPMSPEEMGRLGFDGYAMDFIHCPEGLKSFLMRDVQLHRTAIGLDAQRVNIDAASAAVSRSGGAQFIAGNIVNKVQRSRYGRRATQNATGDLRPAKNFIDNSIDPAEQKRIDDKIKAAKTQLNVIEEESSQITTDLSKHKKDENDYHTALDALTARKKRVTTIQRRIESLAHSIVAEQDKLRALRAEPSAEAKAVNTKQKIIKLTKDRLKVAKGYIELMRSAIKDQSDMTRITLEHAQIGANIATLDAMVKERDVESNAANAAWEEGEPHRLQVKKACKEALDHQKAVLENASDELVDRYKALEAEGVFADKRADELTQELENERNNLELNSGANPGVVEQYERRKREIEALTATITGREKNAEKTERAIKNARDNWEPALEALVTSIGKKFSAAFDRIGCAGEIRISKHEDFDKWAIDILVKFREKEKLQLLTGQRQSGGERSLTTILYLMSLTEEARSPFSLVDEINQGMDMRAERAVHNSMVEVTCKPDSGQYFLITPKLLPDLNYHERMKVLCVNNGEWLPEERHIGSMMGMVEACAQRQTRSANAV</sequence>
<dbReference type="OrthoDB" id="10254973at2759"/>
<gene>
    <name evidence="7" type="ORF">FIBSPDRAFT_504462</name>
</gene>
<dbReference type="SUPFAM" id="SSF52540">
    <property type="entry name" value="P-loop containing nucleoside triphosphate hydrolases"/>
    <property type="match status" value="1"/>
</dbReference>
<dbReference type="GO" id="GO:0005634">
    <property type="term" value="C:nucleus"/>
    <property type="evidence" value="ECO:0007669"/>
    <property type="project" value="TreeGrafter"/>
</dbReference>
<feature type="compositionally biased region" description="Acidic residues" evidence="5">
    <location>
        <begin position="49"/>
        <end position="82"/>
    </location>
</feature>
<proteinExistence type="inferred from homology"/>
<evidence type="ECO:0000313" key="8">
    <source>
        <dbReference type="Proteomes" id="UP000076532"/>
    </source>
</evidence>
<keyword evidence="3 4" id="KW-0175">Coiled coil</keyword>